<dbReference type="AlphaFoldDB" id="A0A0K2ZT72"/>
<protein>
    <submittedName>
        <fullName evidence="2">Uncharacterized protein</fullName>
    </submittedName>
</protein>
<name>A0A0K2ZT72_9XANT</name>
<dbReference type="EMBL" id="CXOJ01000041">
    <property type="protein sequence ID" value="CTP88222.1"/>
    <property type="molecule type" value="Genomic_DNA"/>
</dbReference>
<reference evidence="2 3" key="1">
    <citation type="submission" date="2015-07" db="EMBL/GenBank/DDBJ databases">
        <authorList>
            <person name="Noorani M."/>
        </authorList>
    </citation>
    <scope>NUCLEOTIDE SEQUENCE [LARGE SCALE GENOMIC DNA]</scope>
    <source>
        <strain evidence="2">LMG730</strain>
    </source>
</reference>
<gene>
    <name evidence="2" type="ORF">XTPLMG730_2069</name>
</gene>
<evidence type="ECO:0000313" key="2">
    <source>
        <dbReference type="EMBL" id="CTP88222.1"/>
    </source>
</evidence>
<sequence length="83" mass="9419">MGVDHGTPLYRQEEHSQTTFVPTEHHCEVTFLANADGIITRYDFAGSKCNPYFLDWGRPKKKKEVSAAPAGRLSDPYHRGNIR</sequence>
<dbReference type="Proteomes" id="UP000045978">
    <property type="component" value="Unassembled WGS sequence"/>
</dbReference>
<feature type="region of interest" description="Disordered" evidence="1">
    <location>
        <begin position="60"/>
        <end position="83"/>
    </location>
</feature>
<evidence type="ECO:0000313" key="3">
    <source>
        <dbReference type="Proteomes" id="UP000045978"/>
    </source>
</evidence>
<evidence type="ECO:0000256" key="1">
    <source>
        <dbReference type="SAM" id="MobiDB-lite"/>
    </source>
</evidence>
<proteinExistence type="predicted"/>
<accession>A0A0K2ZT72</accession>
<organism evidence="2 3">
    <name type="scientific">Xanthomonas graminis pv. phlei</name>
    <dbReference type="NCBI Taxonomy" id="487906"/>
    <lineage>
        <taxon>Bacteria</taxon>
        <taxon>Pseudomonadati</taxon>
        <taxon>Pseudomonadota</taxon>
        <taxon>Gammaproteobacteria</taxon>
        <taxon>Lysobacterales</taxon>
        <taxon>Lysobacteraceae</taxon>
        <taxon>Xanthomonas</taxon>
        <taxon>Xanthomonas translucens group</taxon>
        <taxon>Xanthomonas graminis</taxon>
    </lineage>
</organism>